<dbReference type="InterPro" id="IPR050091">
    <property type="entry name" value="PKS_NRPS_Biosynth_Enz"/>
</dbReference>
<evidence type="ECO:0000256" key="2">
    <source>
        <dbReference type="ARBA" id="ARBA00022553"/>
    </source>
</evidence>
<reference evidence="7 8" key="1">
    <citation type="submission" date="2017-09" db="EMBL/GenBank/DDBJ databases">
        <authorList>
            <person name="Lee N."/>
            <person name="Cho B.-K."/>
        </authorList>
    </citation>
    <scope>NUCLEOTIDE SEQUENCE [LARGE SCALE GENOMIC DNA]</scope>
    <source>
        <strain evidence="7 8">ATCC 12853</strain>
    </source>
</reference>
<evidence type="ECO:0000256" key="5">
    <source>
        <dbReference type="SAM" id="MobiDB-lite"/>
    </source>
</evidence>
<evidence type="ECO:0000313" key="7">
    <source>
        <dbReference type="EMBL" id="QEU97035.1"/>
    </source>
</evidence>
<dbReference type="GO" id="GO:0004312">
    <property type="term" value="F:fatty acid synthase activity"/>
    <property type="evidence" value="ECO:0007669"/>
    <property type="project" value="TreeGrafter"/>
</dbReference>
<dbReference type="InterPro" id="IPR036736">
    <property type="entry name" value="ACP-like_sf"/>
</dbReference>
<proteinExistence type="predicted"/>
<dbReference type="KEGG" id="ska:CP970_02220"/>
<dbReference type="InterPro" id="IPR006162">
    <property type="entry name" value="Ppantetheine_attach_site"/>
</dbReference>
<keyword evidence="1" id="KW-0596">Phosphopantetheine</keyword>
<gene>
    <name evidence="7" type="ORF">CP970_02220</name>
</gene>
<evidence type="ECO:0000313" key="8">
    <source>
        <dbReference type="Proteomes" id="UP000325529"/>
    </source>
</evidence>
<dbReference type="Gene3D" id="1.10.1200.10">
    <property type="entry name" value="ACP-like"/>
    <property type="match status" value="1"/>
</dbReference>
<dbReference type="FunFam" id="1.10.1200.10:FF:000007">
    <property type="entry name" value="Probable polyketide synthase pks17"/>
    <property type="match status" value="1"/>
</dbReference>
<feature type="domain" description="Carrier" evidence="6">
    <location>
        <begin position="33"/>
        <end position="108"/>
    </location>
</feature>
<sequence>MWRPVRRPARRSAADGGSLLERLPDLSRKEQEQVLLDVVRDTAATLLGHADARAVTATAAFKDLGVDSLTALGLRDRLAEALGIPLPATLVFDHPAAGTLSRHLLTLLAPADGNGTPADGEPPARIPASAPATDSEVASPDDELIDDMDADALIAHVLKG</sequence>
<keyword evidence="4" id="KW-0511">Multifunctional enzyme</keyword>
<dbReference type="InterPro" id="IPR009081">
    <property type="entry name" value="PP-bd_ACP"/>
</dbReference>
<dbReference type="PROSITE" id="PS50075">
    <property type="entry name" value="CARRIER"/>
    <property type="match status" value="1"/>
</dbReference>
<dbReference type="InterPro" id="IPR020806">
    <property type="entry name" value="PKS_PP-bd"/>
</dbReference>
<protein>
    <recommendedName>
        <fullName evidence="6">Carrier domain-containing protein</fullName>
    </recommendedName>
</protein>
<dbReference type="GO" id="GO:0017000">
    <property type="term" value="P:antibiotic biosynthetic process"/>
    <property type="evidence" value="ECO:0007669"/>
    <property type="project" value="UniProtKB-ARBA"/>
</dbReference>
<evidence type="ECO:0000259" key="6">
    <source>
        <dbReference type="PROSITE" id="PS50075"/>
    </source>
</evidence>
<evidence type="ECO:0000256" key="3">
    <source>
        <dbReference type="ARBA" id="ARBA00022679"/>
    </source>
</evidence>
<name>A0A5J6GSQ9_STRKN</name>
<evidence type="ECO:0000256" key="1">
    <source>
        <dbReference type="ARBA" id="ARBA00022450"/>
    </source>
</evidence>
<dbReference type="PROSITE" id="PS00012">
    <property type="entry name" value="PHOSPHOPANTETHEINE"/>
    <property type="match status" value="1"/>
</dbReference>
<dbReference type="SMART" id="SM01294">
    <property type="entry name" value="PKS_PP_betabranch"/>
    <property type="match status" value="1"/>
</dbReference>
<dbReference type="PANTHER" id="PTHR43775">
    <property type="entry name" value="FATTY ACID SYNTHASE"/>
    <property type="match status" value="1"/>
</dbReference>
<dbReference type="PANTHER" id="PTHR43775:SF51">
    <property type="entry name" value="INACTIVE PHENOLPHTHIOCEROL SYNTHESIS POLYKETIDE SYNTHASE TYPE I PKS1-RELATED"/>
    <property type="match status" value="1"/>
</dbReference>
<dbReference type="GO" id="GO:0031177">
    <property type="term" value="F:phosphopantetheine binding"/>
    <property type="evidence" value="ECO:0007669"/>
    <property type="project" value="InterPro"/>
</dbReference>
<keyword evidence="8" id="KW-1185">Reference proteome</keyword>
<accession>A0A5J6GSQ9</accession>
<dbReference type="EMBL" id="CP023699">
    <property type="protein sequence ID" value="QEU97035.1"/>
    <property type="molecule type" value="Genomic_DNA"/>
</dbReference>
<dbReference type="AlphaFoldDB" id="A0A5J6GSQ9"/>
<keyword evidence="3" id="KW-0808">Transferase</keyword>
<dbReference type="SMART" id="SM00823">
    <property type="entry name" value="PKS_PP"/>
    <property type="match status" value="1"/>
</dbReference>
<dbReference type="Proteomes" id="UP000325529">
    <property type="component" value="Chromosome"/>
</dbReference>
<organism evidence="7 8">
    <name type="scientific">Streptomyces kanamyceticus</name>
    <dbReference type="NCBI Taxonomy" id="1967"/>
    <lineage>
        <taxon>Bacteria</taxon>
        <taxon>Bacillati</taxon>
        <taxon>Actinomycetota</taxon>
        <taxon>Actinomycetes</taxon>
        <taxon>Kitasatosporales</taxon>
        <taxon>Streptomycetaceae</taxon>
        <taxon>Streptomyces</taxon>
    </lineage>
</organism>
<dbReference type="Pfam" id="PF00550">
    <property type="entry name" value="PP-binding"/>
    <property type="match status" value="1"/>
</dbReference>
<evidence type="ECO:0000256" key="4">
    <source>
        <dbReference type="ARBA" id="ARBA00023268"/>
    </source>
</evidence>
<dbReference type="GO" id="GO:0006633">
    <property type="term" value="P:fatty acid biosynthetic process"/>
    <property type="evidence" value="ECO:0007669"/>
    <property type="project" value="TreeGrafter"/>
</dbReference>
<keyword evidence="2" id="KW-0597">Phosphoprotein</keyword>
<feature type="region of interest" description="Disordered" evidence="5">
    <location>
        <begin position="111"/>
        <end position="140"/>
    </location>
</feature>
<dbReference type="SUPFAM" id="SSF47336">
    <property type="entry name" value="ACP-like"/>
    <property type="match status" value="1"/>
</dbReference>